<evidence type="ECO:0000256" key="3">
    <source>
        <dbReference type="ARBA" id="ARBA00022679"/>
    </source>
</evidence>
<dbReference type="SUPFAM" id="SSF53448">
    <property type="entry name" value="Nucleotide-diphospho-sugar transferases"/>
    <property type="match status" value="1"/>
</dbReference>
<dbReference type="CDD" id="cd04186">
    <property type="entry name" value="GT_2_like_c"/>
    <property type="match status" value="1"/>
</dbReference>
<evidence type="ECO:0000259" key="5">
    <source>
        <dbReference type="Pfam" id="PF00535"/>
    </source>
</evidence>
<comment type="similarity">
    <text evidence="1">Belongs to the glycosyltransferase 2 family.</text>
</comment>
<dbReference type="KEGG" id="echi:FKX85_04750"/>
<keyword evidence="2" id="KW-0328">Glycosyltransferase</keyword>
<feature type="transmembrane region" description="Helical" evidence="4">
    <location>
        <begin position="262"/>
        <end position="281"/>
    </location>
</feature>
<keyword evidence="7" id="KW-1185">Reference proteome</keyword>
<gene>
    <name evidence="6" type="ORF">FKX85_04750</name>
</gene>
<dbReference type="GO" id="GO:0016757">
    <property type="term" value="F:glycosyltransferase activity"/>
    <property type="evidence" value="ECO:0007669"/>
    <property type="project" value="UniProtKB-KW"/>
</dbReference>
<dbReference type="Gene3D" id="3.90.550.10">
    <property type="entry name" value="Spore Coat Polysaccharide Biosynthesis Protein SpsA, Chain A"/>
    <property type="match status" value="1"/>
</dbReference>
<proteinExistence type="inferred from homology"/>
<dbReference type="InterPro" id="IPR029044">
    <property type="entry name" value="Nucleotide-diphossugar_trans"/>
</dbReference>
<feature type="domain" description="Glycosyltransferase 2-like" evidence="5">
    <location>
        <begin position="12"/>
        <end position="182"/>
    </location>
</feature>
<evidence type="ECO:0000313" key="6">
    <source>
        <dbReference type="EMBL" id="QDH78384.1"/>
    </source>
</evidence>
<reference evidence="6 7" key="1">
    <citation type="submission" date="2019-06" db="EMBL/GenBank/DDBJ databases">
        <title>Echinicola alkalisoli sp. nov. isolated from saline soil.</title>
        <authorList>
            <person name="Sun J.-Q."/>
            <person name="Xu L."/>
        </authorList>
    </citation>
    <scope>NUCLEOTIDE SEQUENCE [LARGE SCALE GENOMIC DNA]</scope>
    <source>
        <strain evidence="6 7">LN3S3</strain>
    </source>
</reference>
<keyword evidence="3 6" id="KW-0808">Transferase</keyword>
<evidence type="ECO:0000256" key="1">
    <source>
        <dbReference type="ARBA" id="ARBA00006739"/>
    </source>
</evidence>
<keyword evidence="4" id="KW-0812">Transmembrane</keyword>
<accession>A0A514CFE9</accession>
<dbReference type="PANTHER" id="PTHR43179:SF12">
    <property type="entry name" value="GALACTOFURANOSYLTRANSFERASE GLFT2"/>
    <property type="match status" value="1"/>
</dbReference>
<sequence length="305" mass="34415">MAVVKETPSVAIIILNWNGYAHTSACLKSLQAAKMEDVEVILVDNASEDGAVAKLKSEFPQHTYLQNEQNLGFTGGNNVGIKHALEREIPYIMLLNNDTEVVPGFLGHLLHELKSHARLAAVQPLMYYLHDKHKVWNAGGKFNPWTGGSTSITQKKNHSLPYPTDWITGCCILVRSEVIREVGLLNDHYFAYFEDVDWSLRMRERGHGLAVAPAAVIYHEAGASSKAKKKGKEGVLSPKVHYLNTRNQLFQLRNHVDFPHRLVAWPVQLVKLGLFGVYFLVRRRREKFRALLKGLRDGLKLECKS</sequence>
<protein>
    <submittedName>
        <fullName evidence="6">Glycosyltransferase family 2 protein</fullName>
    </submittedName>
</protein>
<dbReference type="EMBL" id="CP041253">
    <property type="protein sequence ID" value="QDH78384.1"/>
    <property type="molecule type" value="Genomic_DNA"/>
</dbReference>
<dbReference type="Pfam" id="PF00535">
    <property type="entry name" value="Glycos_transf_2"/>
    <property type="match status" value="1"/>
</dbReference>
<dbReference type="OrthoDB" id="9771846at2"/>
<dbReference type="Proteomes" id="UP000316614">
    <property type="component" value="Chromosome"/>
</dbReference>
<name>A0A514CFE9_9BACT</name>
<dbReference type="AlphaFoldDB" id="A0A514CFE9"/>
<keyword evidence="4" id="KW-0472">Membrane</keyword>
<evidence type="ECO:0000313" key="7">
    <source>
        <dbReference type="Proteomes" id="UP000316614"/>
    </source>
</evidence>
<keyword evidence="4" id="KW-1133">Transmembrane helix</keyword>
<organism evidence="6 7">
    <name type="scientific">Echinicola soli</name>
    <dbReference type="NCBI Taxonomy" id="2591634"/>
    <lineage>
        <taxon>Bacteria</taxon>
        <taxon>Pseudomonadati</taxon>
        <taxon>Bacteroidota</taxon>
        <taxon>Cytophagia</taxon>
        <taxon>Cytophagales</taxon>
        <taxon>Cyclobacteriaceae</taxon>
        <taxon>Echinicola</taxon>
    </lineage>
</organism>
<evidence type="ECO:0000256" key="2">
    <source>
        <dbReference type="ARBA" id="ARBA00022676"/>
    </source>
</evidence>
<dbReference type="InterPro" id="IPR001173">
    <property type="entry name" value="Glyco_trans_2-like"/>
</dbReference>
<dbReference type="PANTHER" id="PTHR43179">
    <property type="entry name" value="RHAMNOSYLTRANSFERASE WBBL"/>
    <property type="match status" value="1"/>
</dbReference>
<evidence type="ECO:0000256" key="4">
    <source>
        <dbReference type="SAM" id="Phobius"/>
    </source>
</evidence>